<dbReference type="STRING" id="1798374.A2Z33_03730"/>
<dbReference type="InterPro" id="IPR050447">
    <property type="entry name" value="Erg6_SMT_methyltransf"/>
</dbReference>
<evidence type="ECO:0000256" key="1">
    <source>
        <dbReference type="ARBA" id="ARBA00022679"/>
    </source>
</evidence>
<reference evidence="3 4" key="1">
    <citation type="journal article" date="2016" name="Nat. Commun.">
        <title>Thousands of microbial genomes shed light on interconnected biogeochemical processes in an aquifer system.</title>
        <authorList>
            <person name="Anantharaman K."/>
            <person name="Brown C.T."/>
            <person name="Hug L.A."/>
            <person name="Sharon I."/>
            <person name="Castelle C.J."/>
            <person name="Probst A.J."/>
            <person name="Thomas B.C."/>
            <person name="Singh A."/>
            <person name="Wilkins M.J."/>
            <person name="Karaoz U."/>
            <person name="Brodie E.L."/>
            <person name="Williams K.H."/>
            <person name="Hubbard S.S."/>
            <person name="Banfield J.F."/>
        </authorList>
    </citation>
    <scope>NUCLEOTIDE SEQUENCE [LARGE SCALE GENOMIC DNA]</scope>
</reference>
<gene>
    <name evidence="3" type="ORF">A2Z33_03730</name>
</gene>
<proteinExistence type="predicted"/>
<accession>A0A1F5YVW6</accession>
<dbReference type="PANTHER" id="PTHR44068">
    <property type="entry name" value="ZGC:194242"/>
    <property type="match status" value="1"/>
</dbReference>
<evidence type="ECO:0000313" key="3">
    <source>
        <dbReference type="EMBL" id="OGG04234.1"/>
    </source>
</evidence>
<keyword evidence="1" id="KW-0808">Transferase</keyword>
<dbReference type="CDD" id="cd02440">
    <property type="entry name" value="AdoMet_MTases"/>
    <property type="match status" value="1"/>
</dbReference>
<comment type="caution">
    <text evidence="3">The sequence shown here is derived from an EMBL/GenBank/DDBJ whole genome shotgun (WGS) entry which is preliminary data.</text>
</comment>
<evidence type="ECO:0000259" key="2">
    <source>
        <dbReference type="Pfam" id="PF08241"/>
    </source>
</evidence>
<evidence type="ECO:0000313" key="4">
    <source>
        <dbReference type="Proteomes" id="UP000178448"/>
    </source>
</evidence>
<protein>
    <recommendedName>
        <fullName evidence="2">Methyltransferase type 11 domain-containing protein</fullName>
    </recommendedName>
</protein>
<sequence length="279" mass="31130">MSREIDPAFARRAALVLNNLEVAGGDKILDIGCGRGFYVVAAASAWPQARITGIDTVRKYLEIAGNAIRHLKLGNAQVRHADGMRLPFTSDSFDRIICSEVLEHVASDTRLVSEMLRVLKPGGIALITVPSAHYPFLWDPLNFCLEAFTGQHIPSRIWWLAGIWADHVRLYRSHDLTALLSAAGFSVDKIWYSTRFCFPFSHFLLYGIGKNLVERGMVGSGFDRFSIQSPPTAPARIARAVLRIADCFNDTTEMLSEPSRFVNLVCKVRKPRTKKQLPS</sequence>
<dbReference type="GO" id="GO:0008757">
    <property type="term" value="F:S-adenosylmethionine-dependent methyltransferase activity"/>
    <property type="evidence" value="ECO:0007669"/>
    <property type="project" value="InterPro"/>
</dbReference>
<dbReference type="Pfam" id="PF08241">
    <property type="entry name" value="Methyltransf_11"/>
    <property type="match status" value="1"/>
</dbReference>
<dbReference type="EMBL" id="MFJD01000004">
    <property type="protein sequence ID" value="OGG04234.1"/>
    <property type="molecule type" value="Genomic_DNA"/>
</dbReference>
<name>A0A1F5YVW6_9BACT</name>
<dbReference type="Proteomes" id="UP000178448">
    <property type="component" value="Unassembled WGS sequence"/>
</dbReference>
<feature type="domain" description="Methyltransferase type 11" evidence="2">
    <location>
        <begin position="29"/>
        <end position="127"/>
    </location>
</feature>
<dbReference type="InterPro" id="IPR029063">
    <property type="entry name" value="SAM-dependent_MTases_sf"/>
</dbReference>
<dbReference type="InterPro" id="IPR013216">
    <property type="entry name" value="Methyltransf_11"/>
</dbReference>
<dbReference type="Gene3D" id="3.40.50.150">
    <property type="entry name" value="Vaccinia Virus protein VP39"/>
    <property type="match status" value="1"/>
</dbReference>
<organism evidence="3 4">
    <name type="scientific">Candidatus Gottesmanbacteria bacterium RBG_16_52_11</name>
    <dbReference type="NCBI Taxonomy" id="1798374"/>
    <lineage>
        <taxon>Bacteria</taxon>
        <taxon>Candidatus Gottesmaniibacteriota</taxon>
    </lineage>
</organism>
<dbReference type="SUPFAM" id="SSF53335">
    <property type="entry name" value="S-adenosyl-L-methionine-dependent methyltransferases"/>
    <property type="match status" value="1"/>
</dbReference>
<dbReference type="PANTHER" id="PTHR44068:SF11">
    <property type="entry name" value="GERANYL DIPHOSPHATE 2-C-METHYLTRANSFERASE"/>
    <property type="match status" value="1"/>
</dbReference>
<dbReference type="AlphaFoldDB" id="A0A1F5YVW6"/>